<dbReference type="eggNOG" id="COG3757">
    <property type="taxonomic scope" value="Bacteria"/>
</dbReference>
<gene>
    <name evidence="2" type="ORF">SCLAV_3204</name>
</gene>
<dbReference type="OrthoDB" id="3296851at2"/>
<dbReference type="KEGG" id="sclf:BB341_12580"/>
<evidence type="ECO:0008006" key="4">
    <source>
        <dbReference type="Google" id="ProtNLM"/>
    </source>
</evidence>
<sequence>MSGWKSRVTRPALRASARRAPRSPPLRTGTCMRSRTTAAVLPGALALAAFGVPSAEAGADTLSAASGRAGAPAVNESVPPTVWDVVVNGGEPVVLGTHAAKKVTVTFRASHAEGIFDASTVLWYGTSPEEKEARIPADGLVTACTSGTTVSCTADVTIAPRTHLERNAFAGAAWKAELSVVANGGDEVELPAARTFSVQRAARLTVNASPEPVRQGKVITVTGALTRADWETYKYSGYSGQSVKLQFRKAGTDAYTTLGTVRTDSRGQLSTTLTAESDGYFRYSFVSTPTTQGVNATGDYVDVV</sequence>
<protein>
    <recommendedName>
        <fullName evidence="4">Calcium-binding protein</fullName>
    </recommendedName>
</protein>
<reference evidence="2 3" key="1">
    <citation type="journal article" date="2010" name="Genome Biol. Evol.">
        <title>The sequence of a 1.8-mb bacterial linear plasmid reveals a rich evolutionary reservoir of secondary metabolic pathways.</title>
        <authorList>
            <person name="Medema M.H."/>
            <person name="Trefzer A."/>
            <person name="Kovalchuk A."/>
            <person name="van den Berg M."/>
            <person name="Mueller U."/>
            <person name="Heijne W."/>
            <person name="Wu L."/>
            <person name="Alam M.T."/>
            <person name="Ronning C.M."/>
            <person name="Nierman W.C."/>
            <person name="Bovenberg R.A.L."/>
            <person name="Breitling R."/>
            <person name="Takano E."/>
        </authorList>
    </citation>
    <scope>NUCLEOTIDE SEQUENCE [LARGE SCALE GENOMIC DNA]</scope>
    <source>
        <strain evidence="3">ATCC 27064 / DSM 738 / JCM 4710 / NBRC 13307 / NCIMB 12785 / NRRL 3585 / VKM Ac-602</strain>
    </source>
</reference>
<name>B5GP41_STRCL</name>
<proteinExistence type="predicted"/>
<dbReference type="AlphaFoldDB" id="B5GP41"/>
<dbReference type="EMBL" id="CM000913">
    <property type="protein sequence ID" value="EFG08275.1"/>
    <property type="molecule type" value="Genomic_DNA"/>
</dbReference>
<dbReference type="Proteomes" id="UP000002357">
    <property type="component" value="Chromosome"/>
</dbReference>
<feature type="region of interest" description="Disordered" evidence="1">
    <location>
        <begin position="1"/>
        <end position="30"/>
    </location>
</feature>
<dbReference type="STRING" id="1901.BB341_12580"/>
<organism evidence="2 3">
    <name type="scientific">Streptomyces clavuligerus</name>
    <dbReference type="NCBI Taxonomy" id="1901"/>
    <lineage>
        <taxon>Bacteria</taxon>
        <taxon>Bacillati</taxon>
        <taxon>Actinomycetota</taxon>
        <taxon>Actinomycetes</taxon>
        <taxon>Kitasatosporales</taxon>
        <taxon>Streptomycetaceae</taxon>
        <taxon>Streptomyces</taxon>
    </lineage>
</organism>
<evidence type="ECO:0000256" key="1">
    <source>
        <dbReference type="SAM" id="MobiDB-lite"/>
    </source>
</evidence>
<keyword evidence="3" id="KW-1185">Reference proteome</keyword>
<evidence type="ECO:0000313" key="2">
    <source>
        <dbReference type="EMBL" id="EFG08275.1"/>
    </source>
</evidence>
<accession>B5GP41</accession>
<evidence type="ECO:0000313" key="3">
    <source>
        <dbReference type="Proteomes" id="UP000002357"/>
    </source>
</evidence>